<dbReference type="OrthoDB" id="3064439at2759"/>
<keyword evidence="2" id="KW-1185">Reference proteome</keyword>
<evidence type="ECO:0000313" key="1">
    <source>
        <dbReference type="EMBL" id="KAF9494062.1"/>
    </source>
</evidence>
<sequence>VFSGIIAPPDKITMSCWIWANKGLGAFHGLQKFGFKMDHVASTVATFVIVHDHL</sequence>
<dbReference type="EMBL" id="MU154577">
    <property type="protein sequence ID" value="KAF9494062.1"/>
    <property type="molecule type" value="Genomic_DNA"/>
</dbReference>
<dbReference type="AlphaFoldDB" id="A0A9P6D7F8"/>
<reference evidence="1" key="1">
    <citation type="submission" date="2020-11" db="EMBL/GenBank/DDBJ databases">
        <authorList>
            <consortium name="DOE Joint Genome Institute"/>
            <person name="Ahrendt S."/>
            <person name="Riley R."/>
            <person name="Andreopoulos W."/>
            <person name="Labutti K."/>
            <person name="Pangilinan J."/>
            <person name="Ruiz-Duenas F.J."/>
            <person name="Barrasa J.M."/>
            <person name="Sanchez-Garcia M."/>
            <person name="Camarero S."/>
            <person name="Miyauchi S."/>
            <person name="Serrano A."/>
            <person name="Linde D."/>
            <person name="Babiker R."/>
            <person name="Drula E."/>
            <person name="Ayuso-Fernandez I."/>
            <person name="Pacheco R."/>
            <person name="Padilla G."/>
            <person name="Ferreira P."/>
            <person name="Barriuso J."/>
            <person name="Kellner H."/>
            <person name="Castanera R."/>
            <person name="Alfaro M."/>
            <person name="Ramirez L."/>
            <person name="Pisabarro A.G."/>
            <person name="Kuo A."/>
            <person name="Tritt A."/>
            <person name="Lipzen A."/>
            <person name="He G."/>
            <person name="Yan M."/>
            <person name="Ng V."/>
            <person name="Cullen D."/>
            <person name="Martin F."/>
            <person name="Rosso M.-N."/>
            <person name="Henrissat B."/>
            <person name="Hibbett D."/>
            <person name="Martinez A.T."/>
            <person name="Grigoriev I.V."/>
        </authorList>
    </citation>
    <scope>NUCLEOTIDE SEQUENCE</scope>
    <source>
        <strain evidence="1">ATCC 90797</strain>
    </source>
</reference>
<dbReference type="Proteomes" id="UP000807025">
    <property type="component" value="Unassembled WGS sequence"/>
</dbReference>
<organism evidence="1 2">
    <name type="scientific">Pleurotus eryngii</name>
    <name type="common">Boletus of the steppes</name>
    <dbReference type="NCBI Taxonomy" id="5323"/>
    <lineage>
        <taxon>Eukaryota</taxon>
        <taxon>Fungi</taxon>
        <taxon>Dikarya</taxon>
        <taxon>Basidiomycota</taxon>
        <taxon>Agaricomycotina</taxon>
        <taxon>Agaricomycetes</taxon>
        <taxon>Agaricomycetidae</taxon>
        <taxon>Agaricales</taxon>
        <taxon>Pleurotineae</taxon>
        <taxon>Pleurotaceae</taxon>
        <taxon>Pleurotus</taxon>
    </lineage>
</organism>
<feature type="non-terminal residue" evidence="1">
    <location>
        <position position="1"/>
    </location>
</feature>
<protein>
    <submittedName>
        <fullName evidence="1">Uncharacterized protein</fullName>
    </submittedName>
</protein>
<gene>
    <name evidence="1" type="ORF">BDN71DRAFT_1377358</name>
</gene>
<evidence type="ECO:0000313" key="2">
    <source>
        <dbReference type="Proteomes" id="UP000807025"/>
    </source>
</evidence>
<name>A0A9P6D7F8_PLEER</name>
<feature type="non-terminal residue" evidence="1">
    <location>
        <position position="54"/>
    </location>
</feature>
<comment type="caution">
    <text evidence="1">The sequence shown here is derived from an EMBL/GenBank/DDBJ whole genome shotgun (WGS) entry which is preliminary data.</text>
</comment>
<proteinExistence type="predicted"/>
<accession>A0A9P6D7F8</accession>